<dbReference type="EMBL" id="SNRW01005433">
    <property type="protein sequence ID" value="KAA6385085.1"/>
    <property type="molecule type" value="Genomic_DNA"/>
</dbReference>
<dbReference type="AlphaFoldDB" id="A0A5J4VRB3"/>
<dbReference type="Proteomes" id="UP000324800">
    <property type="component" value="Unassembled WGS sequence"/>
</dbReference>
<name>A0A5J4VRB3_9EUKA</name>
<accession>A0A5J4VRB3</accession>
<organism evidence="1 2">
    <name type="scientific">Streblomastix strix</name>
    <dbReference type="NCBI Taxonomy" id="222440"/>
    <lineage>
        <taxon>Eukaryota</taxon>
        <taxon>Metamonada</taxon>
        <taxon>Preaxostyla</taxon>
        <taxon>Oxymonadida</taxon>
        <taxon>Streblomastigidae</taxon>
        <taxon>Streblomastix</taxon>
    </lineage>
</organism>
<proteinExistence type="predicted"/>
<evidence type="ECO:0000313" key="1">
    <source>
        <dbReference type="EMBL" id="KAA6385085.1"/>
    </source>
</evidence>
<reference evidence="1 2" key="1">
    <citation type="submission" date="2019-03" db="EMBL/GenBank/DDBJ databases">
        <title>Single cell metagenomics reveals metabolic interactions within the superorganism composed of flagellate Streblomastix strix and complex community of Bacteroidetes bacteria on its surface.</title>
        <authorList>
            <person name="Treitli S.C."/>
            <person name="Kolisko M."/>
            <person name="Husnik F."/>
            <person name="Keeling P."/>
            <person name="Hampl V."/>
        </authorList>
    </citation>
    <scope>NUCLEOTIDE SEQUENCE [LARGE SCALE GENOMIC DNA]</scope>
    <source>
        <strain evidence="1">ST1C</strain>
    </source>
</reference>
<gene>
    <name evidence="1" type="ORF">EZS28_019389</name>
</gene>
<sequence>MIEQIIQDIEQEQDPEILKDAVKYYIYQIFRKEDKLVKDNMFVTLKAIWRLKPEDELREREEMKIGGIQFWEEYSNTKNKIDQLLGDITEGVNRMNITTFQKIATRSNRPNDPITRIRKGTKQVVGPPPELPQQQTRISGVIVPEEVKDPINTDQEKQLLSIQNFDALVEVKLIAQFLQ</sequence>
<evidence type="ECO:0000313" key="2">
    <source>
        <dbReference type="Proteomes" id="UP000324800"/>
    </source>
</evidence>
<comment type="caution">
    <text evidence="1">The sequence shown here is derived from an EMBL/GenBank/DDBJ whole genome shotgun (WGS) entry which is preliminary data.</text>
</comment>
<protein>
    <submittedName>
        <fullName evidence="1">Uncharacterized protein</fullName>
    </submittedName>
</protein>